<evidence type="ECO:0000313" key="1">
    <source>
        <dbReference type="EMBL" id="CTQ33191.1"/>
    </source>
</evidence>
<dbReference type="AlphaFoldDB" id="A0A0M6XSL1"/>
<name>A0A0M6XSL1_9RHOB</name>
<dbReference type="InterPro" id="IPR027417">
    <property type="entry name" value="P-loop_NTPase"/>
</dbReference>
<dbReference type="SUPFAM" id="SSF52540">
    <property type="entry name" value="P-loop containing nucleoside triphosphate hydrolases"/>
    <property type="match status" value="1"/>
</dbReference>
<evidence type="ECO:0000313" key="2">
    <source>
        <dbReference type="Proteomes" id="UP000048908"/>
    </source>
</evidence>
<dbReference type="EMBL" id="CXPG01000020">
    <property type="protein sequence ID" value="CTQ33191.1"/>
    <property type="molecule type" value="Genomic_DNA"/>
</dbReference>
<dbReference type="OrthoDB" id="547419at2"/>
<proteinExistence type="predicted"/>
<protein>
    <submittedName>
        <fullName evidence="1">Uncharacterized protein</fullName>
    </submittedName>
</protein>
<keyword evidence="2" id="KW-1185">Reference proteome</keyword>
<sequence>MADLILHIGAHKTATSFLQRTLSLNRGLLARHGLIYPKIRHYPAHHILAGPWIDVDGVPPAHYGPGGPDGLWRRFVDDHAGLRGTVLLSAEVFSRAETGRVDMADLARRLDPFDSVRVVYTVRQQPAFLQSIWLQRARSAPVPPWSAFYRKAMDTGLASGLWLDHGRVWDLLRQGFPPDRITFLDYDTIRRESGGVLGAFLRLAGVSLTAEDLKPAPPAQSNISADPLCVLIATRMAEPNPIPDDLIATLAAARPFGPDRPTSLFTRAEHDALTAAHAPLNEALEARVQPQQPDFAVSPPAVPGDILWRDELDSRHWVRIARGLLDREGR</sequence>
<dbReference type="STRING" id="282197.SAMN04488517_10220"/>
<dbReference type="Proteomes" id="UP000048908">
    <property type="component" value="Unassembled WGS sequence"/>
</dbReference>
<reference evidence="1 2" key="1">
    <citation type="submission" date="2015-07" db="EMBL/GenBank/DDBJ databases">
        <authorList>
            <person name="Noorani M."/>
        </authorList>
    </citation>
    <scope>NUCLEOTIDE SEQUENCE [LARGE SCALE GENOMIC DNA]</scope>
    <source>
        <strain evidence="1 2">CECT 5088</strain>
    </source>
</reference>
<gene>
    <name evidence="1" type="ORF">JAN5088_01972</name>
</gene>
<dbReference type="Gene3D" id="3.40.50.300">
    <property type="entry name" value="P-loop containing nucleotide triphosphate hydrolases"/>
    <property type="match status" value="1"/>
</dbReference>
<accession>A0A0M6XSL1</accession>
<organism evidence="1 2">
    <name type="scientific">Jannaschia rubra</name>
    <dbReference type="NCBI Taxonomy" id="282197"/>
    <lineage>
        <taxon>Bacteria</taxon>
        <taxon>Pseudomonadati</taxon>
        <taxon>Pseudomonadota</taxon>
        <taxon>Alphaproteobacteria</taxon>
        <taxon>Rhodobacterales</taxon>
        <taxon>Roseobacteraceae</taxon>
        <taxon>Jannaschia</taxon>
    </lineage>
</organism>
<dbReference type="RefSeq" id="WP_055682631.1">
    <property type="nucleotide sequence ID" value="NZ_CXPG01000020.1"/>
</dbReference>